<dbReference type="EMBL" id="CAXAMN010022881">
    <property type="protein sequence ID" value="CAK9073410.1"/>
    <property type="molecule type" value="Genomic_DNA"/>
</dbReference>
<organism evidence="2 3">
    <name type="scientific">Durusdinium trenchii</name>
    <dbReference type="NCBI Taxonomy" id="1381693"/>
    <lineage>
        <taxon>Eukaryota</taxon>
        <taxon>Sar</taxon>
        <taxon>Alveolata</taxon>
        <taxon>Dinophyceae</taxon>
        <taxon>Suessiales</taxon>
        <taxon>Symbiodiniaceae</taxon>
        <taxon>Durusdinium</taxon>
    </lineage>
</organism>
<feature type="region of interest" description="Disordered" evidence="1">
    <location>
        <begin position="1"/>
        <end position="72"/>
    </location>
</feature>
<evidence type="ECO:0000313" key="3">
    <source>
        <dbReference type="Proteomes" id="UP001642484"/>
    </source>
</evidence>
<name>A0ABP0PBI4_9DINO</name>
<keyword evidence="3" id="KW-1185">Reference proteome</keyword>
<dbReference type="Proteomes" id="UP001642484">
    <property type="component" value="Unassembled WGS sequence"/>
</dbReference>
<feature type="compositionally biased region" description="Low complexity" evidence="1">
    <location>
        <begin position="58"/>
        <end position="71"/>
    </location>
</feature>
<evidence type="ECO:0000256" key="1">
    <source>
        <dbReference type="SAM" id="MobiDB-lite"/>
    </source>
</evidence>
<gene>
    <name evidence="2" type="ORF">CCMP2556_LOCUS36148</name>
</gene>
<sequence>GVVSPQRHLLVQPQAPTSPTSPTSPSRPGNLGSPVAARPVVAGTRPAVTASHRGGVGSASAAPATGSAFAPPVRPVVSVTAPAPVQAAPKASPKHLSPTKLQSPGAAPAAAASPSGPPKQRAATMTSTLRTGDSISPEGEDKPKDSGRSNQLLPTMSLRPHSTPQGSRRLQTRRKIGNKTPEVEKFLVESLRRDPGSGQAQLNEADLQQIVNMMEFYEFDKDDSDDEGGRLAGRSQPFRWPKRDMANASRKEGSLGPSGAAAMAAASADLLELVTAHRGVRHDLGDGDQGQLTEIKRFFEQQRGSKPLDTAVRCYRNPWLKDWYQGGENTDQDWYCLDQERWMLYEYIFFLYRVKLPTFLCEPQPVKSRPFIYVQATGMDPDAERQFKLSHSIDGSQFAQALAATCTEEERTFADEVPSVCRVHIRQEILSADYEDDAAETTEAHRRRLTEQQPSQSFQIFHPEAAKALRIQSEALQGLASADLKAERAQAEEAERQEKADQGSQLQAAVLAPIQEGMQSVPLLSDCLPGLAPPDPTDMLQHYLPAMRALQNGDARPQAHKRVEPCAAPRDERLELVGKMNHRLCFSTSNNLGAVSDAIWQVILSNEEMKGIRAIQQVAQKVTAAA</sequence>
<feature type="compositionally biased region" description="Low complexity" evidence="1">
    <location>
        <begin position="103"/>
        <end position="114"/>
    </location>
</feature>
<feature type="non-terminal residue" evidence="2">
    <location>
        <position position="1"/>
    </location>
</feature>
<protein>
    <submittedName>
        <fullName evidence="2">Uncharacterized protein</fullName>
    </submittedName>
</protein>
<feature type="compositionally biased region" description="Low complexity" evidence="1">
    <location>
        <begin position="17"/>
        <end position="26"/>
    </location>
</feature>
<evidence type="ECO:0000313" key="2">
    <source>
        <dbReference type="EMBL" id="CAK9073410.1"/>
    </source>
</evidence>
<accession>A0ABP0PBI4</accession>
<reference evidence="2 3" key="1">
    <citation type="submission" date="2024-02" db="EMBL/GenBank/DDBJ databases">
        <authorList>
            <person name="Chen Y."/>
            <person name="Shah S."/>
            <person name="Dougan E. K."/>
            <person name="Thang M."/>
            <person name="Chan C."/>
        </authorList>
    </citation>
    <scope>NUCLEOTIDE SEQUENCE [LARGE SCALE GENOMIC DNA]</scope>
</reference>
<feature type="region of interest" description="Disordered" evidence="1">
    <location>
        <begin position="85"/>
        <end position="176"/>
    </location>
</feature>
<feature type="compositionally biased region" description="Polar residues" evidence="1">
    <location>
        <begin position="148"/>
        <end position="169"/>
    </location>
</feature>
<proteinExistence type="predicted"/>
<comment type="caution">
    <text evidence="2">The sequence shown here is derived from an EMBL/GenBank/DDBJ whole genome shotgun (WGS) entry which is preliminary data.</text>
</comment>
<feature type="compositionally biased region" description="Polar residues" evidence="1">
    <location>
        <begin position="123"/>
        <end position="134"/>
    </location>
</feature>